<accession>A0ABP1N514</accession>
<dbReference type="InterPro" id="IPR044399">
    <property type="entry name" value="Mb-like_M"/>
</dbReference>
<name>A0ABP1N514_XYLVO</name>
<feature type="compositionally biased region" description="Polar residues" evidence="1">
    <location>
        <begin position="268"/>
        <end position="291"/>
    </location>
</feature>
<evidence type="ECO:0000313" key="3">
    <source>
        <dbReference type="Proteomes" id="UP001642520"/>
    </source>
</evidence>
<protein>
    <recommendedName>
        <fullName evidence="4">Globin family profile domain-containing protein</fullName>
    </recommendedName>
</protein>
<feature type="region of interest" description="Disordered" evidence="1">
    <location>
        <begin position="240"/>
        <end position="291"/>
    </location>
</feature>
<reference evidence="2 3" key="1">
    <citation type="submission" date="2024-08" db="EMBL/GenBank/DDBJ databases">
        <authorList>
            <person name="Will J Nash"/>
            <person name="Angela Man"/>
            <person name="Seanna McTaggart"/>
            <person name="Kendall Baker"/>
            <person name="Tom Barker"/>
            <person name="Leah Catchpole"/>
            <person name="Alex Durrant"/>
            <person name="Karim Gharbi"/>
            <person name="Naomi Irish"/>
            <person name="Gemy Kaithakottil"/>
            <person name="Debby Ku"/>
            <person name="Aaliyah Providence"/>
            <person name="Felix Shaw"/>
            <person name="David Swarbreck"/>
            <person name="Chris Watkins"/>
            <person name="Ann M. McCartney"/>
            <person name="Giulio Formenti"/>
            <person name="Alice Mouton"/>
            <person name="Noel Vella"/>
            <person name="Bjorn M von Reumont"/>
            <person name="Adriana Vella"/>
            <person name="Wilfried Haerty"/>
        </authorList>
    </citation>
    <scope>NUCLEOTIDE SEQUENCE [LARGE SCALE GENOMIC DNA]</scope>
</reference>
<dbReference type="InterPro" id="IPR009050">
    <property type="entry name" value="Globin-like_sf"/>
</dbReference>
<dbReference type="SUPFAM" id="SSF46458">
    <property type="entry name" value="Globin-like"/>
    <property type="match status" value="1"/>
</dbReference>
<dbReference type="Proteomes" id="UP001642520">
    <property type="component" value="Unassembled WGS sequence"/>
</dbReference>
<dbReference type="InterPro" id="IPR012292">
    <property type="entry name" value="Globin/Proto"/>
</dbReference>
<dbReference type="CDD" id="cd01040">
    <property type="entry name" value="Mb-like"/>
    <property type="match status" value="1"/>
</dbReference>
<keyword evidence="3" id="KW-1185">Reference proteome</keyword>
<evidence type="ECO:0008006" key="4">
    <source>
        <dbReference type="Google" id="ProtNLM"/>
    </source>
</evidence>
<feature type="compositionally biased region" description="Basic and acidic residues" evidence="1">
    <location>
        <begin position="248"/>
        <end position="267"/>
    </location>
</feature>
<dbReference type="Gene3D" id="1.10.490.10">
    <property type="entry name" value="Globins"/>
    <property type="match status" value="1"/>
</dbReference>
<proteinExistence type="predicted"/>
<comment type="caution">
    <text evidence="2">The sequence shown here is derived from an EMBL/GenBank/DDBJ whole genome shotgun (WGS) entry which is preliminary data.</text>
</comment>
<gene>
    <name evidence="2" type="ORF">XYLVIOL_LOCUS1973</name>
</gene>
<sequence length="328" mass="38813">MGNILSSSSLLKVKVDRDKISSESECKYFMKVKEIWQIMEQNTSYYGFSFCTVIFRNHPKYVKYFENEAIPEFVQEAKIKKKFSIICDVMCALFIDYYDKPSKRDHILGYIAMVHKDLGLTLKDYRNFLSDVLKAIIIELPQIMNEEYILAQSTYFSIVAEIVWKLMIELNKEMTQMLLMDTGVKKCCMWNMDPESQIVYGYPVKYWVYKKRYWEYRRALWASVEADALVNTTEFNTIKTKKRRSRMKSAERRRLNRRRQIEPRKLNSSDSDAASQLQRGRARTSSSKQSARISWLLAKDRIFRERQIGGNYKSKFSPLETIQEISST</sequence>
<evidence type="ECO:0000313" key="2">
    <source>
        <dbReference type="EMBL" id="CAL7936064.1"/>
    </source>
</evidence>
<dbReference type="EMBL" id="CAXAJV020001286">
    <property type="protein sequence ID" value="CAL7936064.1"/>
    <property type="molecule type" value="Genomic_DNA"/>
</dbReference>
<evidence type="ECO:0000256" key="1">
    <source>
        <dbReference type="SAM" id="MobiDB-lite"/>
    </source>
</evidence>
<organism evidence="2 3">
    <name type="scientific">Xylocopa violacea</name>
    <name type="common">Violet carpenter bee</name>
    <name type="synonym">Apis violacea</name>
    <dbReference type="NCBI Taxonomy" id="135666"/>
    <lineage>
        <taxon>Eukaryota</taxon>
        <taxon>Metazoa</taxon>
        <taxon>Ecdysozoa</taxon>
        <taxon>Arthropoda</taxon>
        <taxon>Hexapoda</taxon>
        <taxon>Insecta</taxon>
        <taxon>Pterygota</taxon>
        <taxon>Neoptera</taxon>
        <taxon>Endopterygota</taxon>
        <taxon>Hymenoptera</taxon>
        <taxon>Apocrita</taxon>
        <taxon>Aculeata</taxon>
        <taxon>Apoidea</taxon>
        <taxon>Anthophila</taxon>
        <taxon>Apidae</taxon>
        <taxon>Xylocopa</taxon>
        <taxon>Xylocopa</taxon>
    </lineage>
</organism>